<sequence>MTLNITLATVRVYVDSVIVQTLHDFPRRDLEGALLHYQPFDIDKIHPAFRDIRAAWYGMMVFSWSFVWNPNKLAEGPKEFTDFLKPEFKDKLALTYLNDNDAVPYAMQKYGLGWFESLLAQSPRCMRGTATPLAILASPKSIGTATFTSGVGLVPFPPLNITIPTQGNFVSWAQRGVMLKDAPHPEGAKLLHNFMSSDGYQNSTGSWSVRKDVPAPVCHPEIMDISSTNPVDIDWFLAGRVRIERLKLFFENKIGTLQGWSPLIDDL</sequence>
<evidence type="ECO:0000313" key="2">
    <source>
        <dbReference type="EMBL" id="KAH7124841.1"/>
    </source>
</evidence>
<evidence type="ECO:0000313" key="3">
    <source>
        <dbReference type="Proteomes" id="UP000717696"/>
    </source>
</evidence>
<comment type="caution">
    <text evidence="2">The sequence shown here is derived from an EMBL/GenBank/DDBJ whole genome shotgun (WGS) entry which is preliminary data.</text>
</comment>
<accession>A0A9P9DUL9</accession>
<gene>
    <name evidence="2" type="ORF">B0J13DRAFT_588967</name>
</gene>
<dbReference type="SUPFAM" id="SSF53850">
    <property type="entry name" value="Periplasmic binding protein-like II"/>
    <property type="match status" value="1"/>
</dbReference>
<evidence type="ECO:0000256" key="1">
    <source>
        <dbReference type="ARBA" id="ARBA00022729"/>
    </source>
</evidence>
<dbReference type="PANTHER" id="PTHR30006:SF2">
    <property type="entry name" value="ABC TRANSPORTER SUBSTRATE-BINDING PROTEIN"/>
    <property type="match status" value="1"/>
</dbReference>
<protein>
    <submittedName>
        <fullName evidence="2">ABC transporter</fullName>
    </submittedName>
</protein>
<dbReference type="EMBL" id="JAGMUU010000024">
    <property type="protein sequence ID" value="KAH7124841.1"/>
    <property type="molecule type" value="Genomic_DNA"/>
</dbReference>
<keyword evidence="1" id="KW-0732">Signal</keyword>
<organism evidence="2 3">
    <name type="scientific">Dactylonectria estremocensis</name>
    <dbReference type="NCBI Taxonomy" id="1079267"/>
    <lineage>
        <taxon>Eukaryota</taxon>
        <taxon>Fungi</taxon>
        <taxon>Dikarya</taxon>
        <taxon>Ascomycota</taxon>
        <taxon>Pezizomycotina</taxon>
        <taxon>Sordariomycetes</taxon>
        <taxon>Hypocreomycetidae</taxon>
        <taxon>Hypocreales</taxon>
        <taxon>Nectriaceae</taxon>
        <taxon>Dactylonectria</taxon>
    </lineage>
</organism>
<dbReference type="AlphaFoldDB" id="A0A9P9DUL9"/>
<dbReference type="Proteomes" id="UP000717696">
    <property type="component" value="Unassembled WGS sequence"/>
</dbReference>
<keyword evidence="3" id="KW-1185">Reference proteome</keyword>
<dbReference type="Gene3D" id="3.40.190.10">
    <property type="entry name" value="Periplasmic binding protein-like II"/>
    <property type="match status" value="2"/>
</dbReference>
<dbReference type="OrthoDB" id="124329at2759"/>
<name>A0A9P9DUL9_9HYPO</name>
<dbReference type="PANTHER" id="PTHR30006">
    <property type="entry name" value="THIAMINE-BINDING PERIPLASMIC PROTEIN-RELATED"/>
    <property type="match status" value="1"/>
</dbReference>
<reference evidence="2" key="1">
    <citation type="journal article" date="2021" name="Nat. Commun.">
        <title>Genetic determinants of endophytism in the Arabidopsis root mycobiome.</title>
        <authorList>
            <person name="Mesny F."/>
            <person name="Miyauchi S."/>
            <person name="Thiergart T."/>
            <person name="Pickel B."/>
            <person name="Atanasova L."/>
            <person name="Karlsson M."/>
            <person name="Huettel B."/>
            <person name="Barry K.W."/>
            <person name="Haridas S."/>
            <person name="Chen C."/>
            <person name="Bauer D."/>
            <person name="Andreopoulos W."/>
            <person name="Pangilinan J."/>
            <person name="LaButti K."/>
            <person name="Riley R."/>
            <person name="Lipzen A."/>
            <person name="Clum A."/>
            <person name="Drula E."/>
            <person name="Henrissat B."/>
            <person name="Kohler A."/>
            <person name="Grigoriev I.V."/>
            <person name="Martin F.M."/>
            <person name="Hacquard S."/>
        </authorList>
    </citation>
    <scope>NUCLEOTIDE SEQUENCE</scope>
    <source>
        <strain evidence="2">MPI-CAGE-AT-0021</strain>
    </source>
</reference>
<dbReference type="Pfam" id="PF13343">
    <property type="entry name" value="SBP_bac_6"/>
    <property type="match status" value="1"/>
</dbReference>
<proteinExistence type="predicted"/>